<sequence length="127" mass="13411">MFLSSAGAKAGWPDHDALSSQTAACRHHAWAGLHRSLTNRCRSPHRRVHWGGACIRTPIPRASVCPRCLGCHASGPRGALGDVVSERARPSPGSSQSDCVVTSSQRGVRPGIHPGSHRDEPCGSYAA</sequence>
<dbReference type="Proteomes" id="UP000694415">
    <property type="component" value="Unplaced"/>
</dbReference>
<evidence type="ECO:0000313" key="2">
    <source>
        <dbReference type="Ensembl" id="ENSMSIP00000001520.1"/>
    </source>
</evidence>
<dbReference type="GeneTree" id="ENSGT00900000143184"/>
<evidence type="ECO:0000256" key="1">
    <source>
        <dbReference type="SAM" id="MobiDB-lite"/>
    </source>
</evidence>
<keyword evidence="3" id="KW-1185">Reference proteome</keyword>
<dbReference type="Ensembl" id="ENSMSIT00000001944.1">
    <property type="protein sequence ID" value="ENSMSIP00000001520.1"/>
    <property type="gene ID" value="ENSMSIG00000001477.1"/>
</dbReference>
<name>A0A8C6G728_MUSSI</name>
<protein>
    <submittedName>
        <fullName evidence="2">Uncharacterized protein</fullName>
    </submittedName>
</protein>
<dbReference type="AlphaFoldDB" id="A0A8C6G728"/>
<organism evidence="2 3">
    <name type="scientific">Mus spicilegus</name>
    <name type="common">Mound-building mouse</name>
    <dbReference type="NCBI Taxonomy" id="10103"/>
    <lineage>
        <taxon>Eukaryota</taxon>
        <taxon>Metazoa</taxon>
        <taxon>Chordata</taxon>
        <taxon>Craniata</taxon>
        <taxon>Vertebrata</taxon>
        <taxon>Euteleostomi</taxon>
        <taxon>Mammalia</taxon>
        <taxon>Eutheria</taxon>
        <taxon>Euarchontoglires</taxon>
        <taxon>Glires</taxon>
        <taxon>Rodentia</taxon>
        <taxon>Myomorpha</taxon>
        <taxon>Muroidea</taxon>
        <taxon>Muridae</taxon>
        <taxon>Murinae</taxon>
        <taxon>Mus</taxon>
        <taxon>Mus</taxon>
    </lineage>
</organism>
<reference evidence="2" key="1">
    <citation type="submission" date="2025-08" db="UniProtKB">
        <authorList>
            <consortium name="Ensembl"/>
        </authorList>
    </citation>
    <scope>IDENTIFICATION</scope>
</reference>
<feature type="compositionally biased region" description="Polar residues" evidence="1">
    <location>
        <begin position="92"/>
        <end position="106"/>
    </location>
</feature>
<feature type="region of interest" description="Disordered" evidence="1">
    <location>
        <begin position="76"/>
        <end position="127"/>
    </location>
</feature>
<accession>A0A8C6G728</accession>
<reference evidence="2" key="2">
    <citation type="submission" date="2025-09" db="UniProtKB">
        <authorList>
            <consortium name="Ensembl"/>
        </authorList>
    </citation>
    <scope>IDENTIFICATION</scope>
</reference>
<evidence type="ECO:0000313" key="3">
    <source>
        <dbReference type="Proteomes" id="UP000694415"/>
    </source>
</evidence>
<proteinExistence type="predicted"/>